<dbReference type="PANTHER" id="PTHR12243:SF67">
    <property type="entry name" value="COREPRESSOR OF PANGOLIN, ISOFORM A-RELATED"/>
    <property type="match status" value="1"/>
</dbReference>
<dbReference type="InterPro" id="IPR006578">
    <property type="entry name" value="MADF-dom"/>
</dbReference>
<dbReference type="PANTHER" id="PTHR12243">
    <property type="entry name" value="MADF DOMAIN TRANSCRIPTION FACTOR"/>
    <property type="match status" value="1"/>
</dbReference>
<evidence type="ECO:0000313" key="7">
    <source>
        <dbReference type="Proteomes" id="UP001562425"/>
    </source>
</evidence>
<dbReference type="InterPro" id="IPR001005">
    <property type="entry name" value="SANT/Myb"/>
</dbReference>
<accession>A0ABD1CZY8</accession>
<dbReference type="Pfam" id="PF02944">
    <property type="entry name" value="BESS"/>
    <property type="match status" value="1"/>
</dbReference>
<evidence type="ECO:0000259" key="5">
    <source>
        <dbReference type="PROSITE" id="PS51294"/>
    </source>
</evidence>
<feature type="domain" description="Myb-like" evidence="2">
    <location>
        <begin position="757"/>
        <end position="814"/>
    </location>
</feature>
<dbReference type="PROSITE" id="PS51031">
    <property type="entry name" value="BESS"/>
    <property type="match status" value="1"/>
</dbReference>
<feature type="domain" description="MADF" evidence="3">
    <location>
        <begin position="662"/>
        <end position="740"/>
    </location>
</feature>
<feature type="domain" description="MADF" evidence="3">
    <location>
        <begin position="113"/>
        <end position="195"/>
    </location>
</feature>
<name>A0ABD1CZY8_CULPP</name>
<dbReference type="SMART" id="SM00595">
    <property type="entry name" value="MADF"/>
    <property type="match status" value="7"/>
</dbReference>
<feature type="domain" description="MADF" evidence="3">
    <location>
        <begin position="9"/>
        <end position="93"/>
    </location>
</feature>
<evidence type="ECO:0000256" key="1">
    <source>
        <dbReference type="PROSITE-ProRule" id="PRU00371"/>
    </source>
</evidence>
<organism evidence="6 7">
    <name type="scientific">Culex pipiens pipiens</name>
    <name type="common">Northern house mosquito</name>
    <dbReference type="NCBI Taxonomy" id="38569"/>
    <lineage>
        <taxon>Eukaryota</taxon>
        <taxon>Metazoa</taxon>
        <taxon>Ecdysozoa</taxon>
        <taxon>Arthropoda</taxon>
        <taxon>Hexapoda</taxon>
        <taxon>Insecta</taxon>
        <taxon>Pterygota</taxon>
        <taxon>Neoptera</taxon>
        <taxon>Endopterygota</taxon>
        <taxon>Diptera</taxon>
        <taxon>Nematocera</taxon>
        <taxon>Culicoidea</taxon>
        <taxon>Culicidae</taxon>
        <taxon>Culicinae</taxon>
        <taxon>Culicini</taxon>
        <taxon>Culex</taxon>
        <taxon>Culex</taxon>
    </lineage>
</organism>
<dbReference type="InterPro" id="IPR017930">
    <property type="entry name" value="Myb_dom"/>
</dbReference>
<evidence type="ECO:0008006" key="8">
    <source>
        <dbReference type="Google" id="ProtNLM"/>
    </source>
</evidence>
<proteinExistence type="predicted"/>
<dbReference type="PROSITE" id="PS51294">
    <property type="entry name" value="HTH_MYB"/>
    <property type="match status" value="1"/>
</dbReference>
<dbReference type="InterPro" id="IPR039353">
    <property type="entry name" value="TF_Adf1"/>
</dbReference>
<feature type="domain" description="BESS" evidence="4">
    <location>
        <begin position="232"/>
        <end position="271"/>
    </location>
</feature>
<dbReference type="InterPro" id="IPR004210">
    <property type="entry name" value="BESS_motif"/>
</dbReference>
<protein>
    <recommendedName>
        <fullName evidence="8">MADF domain-containing protein</fullName>
    </recommendedName>
</protein>
<dbReference type="AlphaFoldDB" id="A0ABD1CZY8"/>
<feature type="domain" description="MADF" evidence="3">
    <location>
        <begin position="333"/>
        <end position="411"/>
    </location>
</feature>
<dbReference type="EMBL" id="JBEHCU010008792">
    <property type="protein sequence ID" value="KAL1381129.1"/>
    <property type="molecule type" value="Genomic_DNA"/>
</dbReference>
<comment type="caution">
    <text evidence="6">The sequence shown here is derived from an EMBL/GenBank/DDBJ whole genome shotgun (WGS) entry which is preliminary data.</text>
</comment>
<keyword evidence="7" id="KW-1185">Reference proteome</keyword>
<dbReference type="Pfam" id="PF10545">
    <property type="entry name" value="MADF_DNA_bdg"/>
    <property type="match status" value="6"/>
</dbReference>
<sequence length="925" mass="106835">MDKDELTQAVVDAIEKYPLLYSGVAHFNARRAEHMQAWNEVAAAVGQGVNATYCKQRWNIIRRNHTKFLRTGRSTIKIPGIHERLSFLNSWIKSNQDKEAKRSQLRSLAFNIDLVKLVEQHPWLYNDQPRSKAEDEEAWEKIASIMSDEVSVTSEDMRTQWLSLRRIYVQFMQDSPQDSPQRIESYMHFLIPHLKFPIKPNFVPKSVECSDLPTESKSARVEGYDHLGYDPGDQDAAFLLSILPHLKAMTGHQRRQFKVRAVTLSADMLKHVASLKERWRVIRCAHGRYLRVGYRMQVPGIHDKLSFLNPHMDIKPKEPKDIKPEDSLEYAIKLVNYVRQYPCLYDGSNAFERPEAWEAVAAKLGGGATAENSMLTWKKIHYYYKFHLQKGYIAKPKGIAPYLAFLRPFMEEPVENMEFSLARELIETVKQYPALYDGTQSGQNIVLWNEVAQRLGNVFSVETYITKWAWMRGKYERYLKTGSKMVPCGIEGHLTFLNAFIAGFAPKRPLSASAEQLVRPVGKAVPATGRRVDRLHVDESDPDAQFLLTILDTIEMEWSFGNTVMLAGIVKQYPILYDGTIHFRKRQFAWGLVAKRIGQEATPKDCQIKWSNLKKEFILGRTSPTPCALTPHLSFLLPFMKQLQTTEGRALDPLNSLKYLIKLTGLVREHPCLYNKRGKQLRASIWEQIATDMEDGTTGTQCQTRWLRLRNKYTNSLRIGTPMTPNGIKQHLDFLNEYVNVQPQFLQKPPPPFKESEDDKFLYKLIDVVRDYPILYDGTNFNPAIFETNWQNVAKTLGNGATASDCRYRWRKLRKNFKLHLKGTTSQLKNPALVQRLEFLKPYVMYKRPAEETHMTEAERRAGLMVTFGRQCQALRIDIRDNDTMHLLNFLPDMACMDEAQKRRFRIGAVKAAREILGDDATDWR</sequence>
<dbReference type="Gene3D" id="1.10.10.60">
    <property type="entry name" value="Homeodomain-like"/>
    <property type="match status" value="1"/>
</dbReference>
<dbReference type="PROSITE" id="PS51029">
    <property type="entry name" value="MADF"/>
    <property type="match status" value="5"/>
</dbReference>
<dbReference type="Proteomes" id="UP001562425">
    <property type="component" value="Unassembled WGS sequence"/>
</dbReference>
<feature type="domain" description="MADF" evidence="3">
    <location>
        <begin position="764"/>
        <end position="845"/>
    </location>
</feature>
<feature type="domain" description="HTH myb-type" evidence="5">
    <location>
        <begin position="787"/>
        <end position="818"/>
    </location>
</feature>
<dbReference type="PROSITE" id="PS50090">
    <property type="entry name" value="MYB_LIKE"/>
    <property type="match status" value="1"/>
</dbReference>
<comment type="subcellular location">
    <subcellularLocation>
        <location evidence="1">Nucleus</location>
    </subcellularLocation>
</comment>
<evidence type="ECO:0000259" key="3">
    <source>
        <dbReference type="PROSITE" id="PS51029"/>
    </source>
</evidence>
<reference evidence="6 7" key="1">
    <citation type="submission" date="2024-05" db="EMBL/GenBank/DDBJ databases">
        <title>Culex pipiens pipiens assembly and annotation.</title>
        <authorList>
            <person name="Alout H."/>
            <person name="Durand T."/>
        </authorList>
    </citation>
    <scope>NUCLEOTIDE SEQUENCE [LARGE SCALE GENOMIC DNA]</scope>
    <source>
        <strain evidence="6">HA-2024</strain>
        <tissue evidence="6">Whole body</tissue>
    </source>
</reference>
<keyword evidence="1" id="KW-0539">Nucleus</keyword>
<dbReference type="GO" id="GO:0005634">
    <property type="term" value="C:nucleus"/>
    <property type="evidence" value="ECO:0007669"/>
    <property type="project" value="UniProtKB-SubCell"/>
</dbReference>
<evidence type="ECO:0000259" key="2">
    <source>
        <dbReference type="PROSITE" id="PS50090"/>
    </source>
</evidence>
<evidence type="ECO:0000313" key="6">
    <source>
        <dbReference type="EMBL" id="KAL1381129.1"/>
    </source>
</evidence>
<evidence type="ECO:0000259" key="4">
    <source>
        <dbReference type="PROSITE" id="PS51031"/>
    </source>
</evidence>
<gene>
    <name evidence="6" type="ORF">pipiens_013688</name>
</gene>